<name>A0A1C6VF26_9ACTN</name>
<dbReference type="AlphaFoldDB" id="A0A1C6VF26"/>
<feature type="compositionally biased region" description="Low complexity" evidence="1">
    <location>
        <begin position="407"/>
        <end position="417"/>
    </location>
</feature>
<dbReference type="InterPro" id="IPR022081">
    <property type="entry name" value="DUF3631"/>
</dbReference>
<evidence type="ECO:0000256" key="1">
    <source>
        <dbReference type="SAM" id="MobiDB-lite"/>
    </source>
</evidence>
<sequence length="417" mass="45147">MTQPIPAEQTADGAAILDQLHACLTKYVILPSPEAVDAVALWVAATHAQPAWAHAPRLVIRAPEKRCGKSRLLDVVEATCYAPLITVNASPAAVYRAIGTDDPPTLLVDEADTIFGAAAEANEDLRGLLNAGHQRNRPAIRWDNNTRSLEKIPTFAMAALAGIGAMPDTIEDRAVVIRMRRRAPGETVSPYRHRRDSPALRTLARQLGTWLRANLRDLEAAEPAMPVEDRAADTWEPLVAVADLAGGTWPQRARRACETLTAQRDGATVPSDRIRLLVDCRTAFRSAGVTDNQGRPAIPSSVLLDKLRSDPEAPWAEYGKTGGGLTAMKLGQLLAEYEIRSSNIRFGPPHGQVKGYYQADFDDAWHRYCPDPDQTPEGEPSQPSQPSPPSSTPGRVIPLGRLKPSHTTNTNTTAGTA</sequence>
<feature type="domain" description="DUF3631" evidence="2">
    <location>
        <begin position="178"/>
        <end position="368"/>
    </location>
</feature>
<feature type="region of interest" description="Disordered" evidence="1">
    <location>
        <begin position="365"/>
        <end position="417"/>
    </location>
</feature>
<dbReference type="STRING" id="227316.GA0070604_5315"/>
<protein>
    <recommendedName>
        <fullName evidence="2">DUF3631 domain-containing protein</fullName>
    </recommendedName>
</protein>
<evidence type="ECO:0000259" key="2">
    <source>
        <dbReference type="Pfam" id="PF12307"/>
    </source>
</evidence>
<organism evidence="3 4">
    <name type="scientific">Micromonospora eburnea</name>
    <dbReference type="NCBI Taxonomy" id="227316"/>
    <lineage>
        <taxon>Bacteria</taxon>
        <taxon>Bacillati</taxon>
        <taxon>Actinomycetota</taxon>
        <taxon>Actinomycetes</taxon>
        <taxon>Micromonosporales</taxon>
        <taxon>Micromonosporaceae</taxon>
        <taxon>Micromonospora</taxon>
    </lineage>
</organism>
<gene>
    <name evidence="3" type="ORF">GA0070604_5315</name>
</gene>
<evidence type="ECO:0000313" key="3">
    <source>
        <dbReference type="EMBL" id="SCL64899.1"/>
    </source>
</evidence>
<dbReference type="EMBL" id="FMHY01000002">
    <property type="protein sequence ID" value="SCL64899.1"/>
    <property type="molecule type" value="Genomic_DNA"/>
</dbReference>
<dbReference type="Proteomes" id="UP000199696">
    <property type="component" value="Unassembled WGS sequence"/>
</dbReference>
<dbReference type="Pfam" id="PF12307">
    <property type="entry name" value="DUF3631"/>
    <property type="match status" value="1"/>
</dbReference>
<reference evidence="4" key="1">
    <citation type="submission" date="2016-06" db="EMBL/GenBank/DDBJ databases">
        <authorList>
            <person name="Varghese N."/>
            <person name="Submissions Spin"/>
        </authorList>
    </citation>
    <scope>NUCLEOTIDE SEQUENCE [LARGE SCALE GENOMIC DNA]</scope>
    <source>
        <strain evidence="4">DSM 44814</strain>
    </source>
</reference>
<accession>A0A1C6VF26</accession>
<dbReference type="RefSeq" id="WP_208602172.1">
    <property type="nucleotide sequence ID" value="NZ_FMHY01000002.1"/>
</dbReference>
<proteinExistence type="predicted"/>
<evidence type="ECO:0000313" key="4">
    <source>
        <dbReference type="Proteomes" id="UP000199696"/>
    </source>
</evidence>
<keyword evidence="4" id="KW-1185">Reference proteome</keyword>